<keyword evidence="2" id="KW-1185">Reference proteome</keyword>
<dbReference type="EMBL" id="CAJNDS010002547">
    <property type="protein sequence ID" value="CAE7521709.1"/>
    <property type="molecule type" value="Genomic_DNA"/>
</dbReference>
<dbReference type="Gene3D" id="3.40.1280.10">
    <property type="match status" value="1"/>
</dbReference>
<protein>
    <submittedName>
        <fullName evidence="1">TrmH protein</fullName>
    </submittedName>
</protein>
<dbReference type="InterPro" id="IPR029028">
    <property type="entry name" value="Alpha/beta_knot_MTases"/>
</dbReference>
<sequence length="263" mass="29076">MRLLLPSYVRSAELKQAPADPSEGCKDLLSGASGARMEKFLAISRKRQRGLVVVLEDPDRLDAAAILRGCDAFGVSEVHFIFEATKAFDPLANRQVMKSEGSNLWVCSRVFESVGDCLHHLDRRGFTRVGIAQTHHVGAVNFFSAPAFCEEKLALWLSCNSSHLNDQVVSSSVYVPAPAKVAGLAISNLVAAVLAEVTRCRRATCPSGHWSFSREEQRAYVQWCVAIHTKRHPTLQQASQESSLSPEYERLGRLRAELARQGW</sequence>
<dbReference type="AlphaFoldDB" id="A0A812TDA2"/>
<evidence type="ECO:0000313" key="1">
    <source>
        <dbReference type="EMBL" id="CAE7521709.1"/>
    </source>
</evidence>
<dbReference type="Proteomes" id="UP000604046">
    <property type="component" value="Unassembled WGS sequence"/>
</dbReference>
<proteinExistence type="predicted"/>
<reference evidence="1" key="1">
    <citation type="submission" date="2021-02" db="EMBL/GenBank/DDBJ databases">
        <authorList>
            <person name="Dougan E. K."/>
            <person name="Rhodes N."/>
            <person name="Thang M."/>
            <person name="Chan C."/>
        </authorList>
    </citation>
    <scope>NUCLEOTIDE SEQUENCE</scope>
</reference>
<gene>
    <name evidence="1" type="primary">trmH</name>
    <name evidence="1" type="ORF">SNAT2548_LOCUS29201</name>
</gene>
<dbReference type="InterPro" id="IPR029026">
    <property type="entry name" value="tRNA_m1G_MTases_N"/>
</dbReference>
<organism evidence="1 2">
    <name type="scientific">Symbiodinium natans</name>
    <dbReference type="NCBI Taxonomy" id="878477"/>
    <lineage>
        <taxon>Eukaryota</taxon>
        <taxon>Sar</taxon>
        <taxon>Alveolata</taxon>
        <taxon>Dinophyceae</taxon>
        <taxon>Suessiales</taxon>
        <taxon>Symbiodiniaceae</taxon>
        <taxon>Symbiodinium</taxon>
    </lineage>
</organism>
<evidence type="ECO:0000313" key="2">
    <source>
        <dbReference type="Proteomes" id="UP000604046"/>
    </source>
</evidence>
<accession>A0A812TDA2</accession>
<name>A0A812TDA2_9DINO</name>
<comment type="caution">
    <text evidence="1">The sequence shown here is derived from an EMBL/GenBank/DDBJ whole genome shotgun (WGS) entry which is preliminary data.</text>
</comment>
<dbReference type="OrthoDB" id="241340at2759"/>
<dbReference type="SUPFAM" id="SSF75217">
    <property type="entry name" value="alpha/beta knot"/>
    <property type="match status" value="1"/>
</dbReference>